<dbReference type="InterPro" id="IPR013968">
    <property type="entry name" value="PKS_KR"/>
</dbReference>
<dbReference type="GO" id="GO:0006633">
    <property type="term" value="P:fatty acid biosynthetic process"/>
    <property type="evidence" value="ECO:0007669"/>
    <property type="project" value="TreeGrafter"/>
</dbReference>
<organism evidence="4">
    <name type="scientific">Streptomyces iranensis</name>
    <dbReference type="NCBI Taxonomy" id="576784"/>
    <lineage>
        <taxon>Bacteria</taxon>
        <taxon>Bacillati</taxon>
        <taxon>Actinomycetota</taxon>
        <taxon>Actinomycetes</taxon>
        <taxon>Kitasatosporales</taxon>
        <taxon>Streptomycetaceae</taxon>
        <taxon>Streptomyces</taxon>
        <taxon>Streptomyces violaceusniger group</taxon>
    </lineage>
</organism>
<evidence type="ECO:0000313" key="4">
    <source>
        <dbReference type="EMBL" id="CDR03031.1"/>
    </source>
</evidence>
<dbReference type="GO" id="GO:0004312">
    <property type="term" value="F:fatty acid synthase activity"/>
    <property type="evidence" value="ECO:0007669"/>
    <property type="project" value="TreeGrafter"/>
</dbReference>
<dbReference type="PANTHER" id="PTHR43775">
    <property type="entry name" value="FATTY ACID SYNTHASE"/>
    <property type="match status" value="1"/>
</dbReference>
<dbReference type="SUPFAM" id="SSF51735">
    <property type="entry name" value="NAD(P)-binding Rossmann-fold domains"/>
    <property type="match status" value="2"/>
</dbReference>
<dbReference type="InterPro" id="IPR036291">
    <property type="entry name" value="NAD(P)-bd_dom_sf"/>
</dbReference>
<sequence>MDLPEVLDDRAVGRLTGVLSGGGDGEDQVAVRGSGVFVRRLVRAEAGAGVGEGTERSWRVGGSVLVTGGTGALGARIARWVAGQGAEHLVLTSRRGLDAPGASELREELEALGVRVTVAACDVADREQLAAVLDTVPEEFPLRAVFHAAGVEQAAELAGMSLADAASVVSGKAAGAGGARFGGVRPASGEG</sequence>
<dbReference type="SMART" id="SM00822">
    <property type="entry name" value="PKS_KR"/>
    <property type="match status" value="1"/>
</dbReference>
<dbReference type="EMBL" id="LK022848">
    <property type="protein sequence ID" value="CDR03031.1"/>
    <property type="molecule type" value="Genomic_DNA"/>
</dbReference>
<dbReference type="Gene3D" id="3.40.50.720">
    <property type="entry name" value="NAD(P)-binding Rossmann-like Domain"/>
    <property type="match status" value="1"/>
</dbReference>
<name>A0A060ZDI8_9ACTN</name>
<keyword evidence="1" id="KW-0808">Transferase</keyword>
<dbReference type="HOGENOM" id="CLU_1420748_0_0_11"/>
<feature type="domain" description="Ketoreductase" evidence="3">
    <location>
        <begin position="62"/>
        <end position="190"/>
    </location>
</feature>
<evidence type="ECO:0000259" key="3">
    <source>
        <dbReference type="SMART" id="SM00822"/>
    </source>
</evidence>
<reference evidence="4" key="1">
    <citation type="submission" date="2014-05" db="EMBL/GenBank/DDBJ databases">
        <authorList>
            <person name="Horn Fabian"/>
        </authorList>
    </citation>
    <scope>NUCLEOTIDE SEQUENCE</scope>
</reference>
<accession>A0A060ZDI8</accession>
<proteinExistence type="predicted"/>
<dbReference type="PANTHER" id="PTHR43775:SF51">
    <property type="entry name" value="INACTIVE PHENOLPHTHIOCEROL SYNTHESIS POLYKETIDE SYNTHASE TYPE I PKS1-RELATED"/>
    <property type="match status" value="1"/>
</dbReference>
<evidence type="ECO:0000256" key="1">
    <source>
        <dbReference type="ARBA" id="ARBA00022679"/>
    </source>
</evidence>
<protein>
    <submittedName>
        <fullName evidence="4">Beta-ketoacyl synthase</fullName>
    </submittedName>
</protein>
<dbReference type="AlphaFoldDB" id="A0A060ZDI8"/>
<evidence type="ECO:0000256" key="2">
    <source>
        <dbReference type="ARBA" id="ARBA00023268"/>
    </source>
</evidence>
<dbReference type="Pfam" id="PF08659">
    <property type="entry name" value="KR"/>
    <property type="match status" value="1"/>
</dbReference>
<gene>
    <name evidence="4" type="ORF">SIRAN1033</name>
</gene>
<keyword evidence="2" id="KW-0511">Multifunctional enzyme</keyword>
<dbReference type="InterPro" id="IPR057326">
    <property type="entry name" value="KR_dom"/>
</dbReference>
<dbReference type="InterPro" id="IPR050091">
    <property type="entry name" value="PKS_NRPS_Biosynth_Enz"/>
</dbReference>